<evidence type="ECO:0000256" key="2">
    <source>
        <dbReference type="ARBA" id="ARBA00004524"/>
    </source>
</evidence>
<evidence type="ECO:0000256" key="3">
    <source>
        <dbReference type="ARBA" id="ARBA00004586"/>
    </source>
</evidence>
<keyword evidence="5 12" id="KW-0349">Heme</keyword>
<comment type="subcellular location">
    <subcellularLocation>
        <location evidence="3">Endoplasmic reticulum membrane</location>
    </subcellularLocation>
    <subcellularLocation>
        <location evidence="2">Microsome membrane</location>
    </subcellularLocation>
</comment>
<evidence type="ECO:0000256" key="12">
    <source>
        <dbReference type="RuleBase" id="RU000461"/>
    </source>
</evidence>
<dbReference type="PANTHER" id="PTHR24291">
    <property type="entry name" value="CYTOCHROME P450 FAMILY 4"/>
    <property type="match status" value="1"/>
</dbReference>
<accession>A0A8J2NRD7</accession>
<dbReference type="InterPro" id="IPR017972">
    <property type="entry name" value="Cyt_P450_CS"/>
</dbReference>
<keyword evidence="14" id="KW-1185">Reference proteome</keyword>
<comment type="similarity">
    <text evidence="4 12">Belongs to the cytochrome P450 family.</text>
</comment>
<name>A0A8J2NRD7_9HEXA</name>
<evidence type="ECO:0000256" key="8">
    <source>
        <dbReference type="ARBA" id="ARBA00022848"/>
    </source>
</evidence>
<dbReference type="OrthoDB" id="1470350at2759"/>
<evidence type="ECO:0000256" key="10">
    <source>
        <dbReference type="ARBA" id="ARBA00023004"/>
    </source>
</evidence>
<dbReference type="GO" id="GO:0005789">
    <property type="term" value="C:endoplasmic reticulum membrane"/>
    <property type="evidence" value="ECO:0007669"/>
    <property type="project" value="UniProtKB-SubCell"/>
</dbReference>
<evidence type="ECO:0000256" key="6">
    <source>
        <dbReference type="ARBA" id="ARBA00022723"/>
    </source>
</evidence>
<dbReference type="InterPro" id="IPR050196">
    <property type="entry name" value="Cytochrome_P450_Monoox"/>
</dbReference>
<evidence type="ECO:0000256" key="5">
    <source>
        <dbReference type="ARBA" id="ARBA00022617"/>
    </source>
</evidence>
<proteinExistence type="inferred from homology"/>
<evidence type="ECO:0000256" key="11">
    <source>
        <dbReference type="ARBA" id="ARBA00023136"/>
    </source>
</evidence>
<evidence type="ECO:0000256" key="1">
    <source>
        <dbReference type="ARBA" id="ARBA00001971"/>
    </source>
</evidence>
<dbReference type="PANTHER" id="PTHR24291:SF189">
    <property type="entry name" value="CYTOCHROME P450 4C3-RELATED"/>
    <property type="match status" value="1"/>
</dbReference>
<dbReference type="GO" id="GO:0016705">
    <property type="term" value="F:oxidoreductase activity, acting on paired donors, with incorporation or reduction of molecular oxygen"/>
    <property type="evidence" value="ECO:0007669"/>
    <property type="project" value="InterPro"/>
</dbReference>
<keyword evidence="8" id="KW-0492">Microsome</keyword>
<evidence type="ECO:0000313" key="14">
    <source>
        <dbReference type="Proteomes" id="UP000708208"/>
    </source>
</evidence>
<comment type="caution">
    <text evidence="13">The sequence shown here is derived from an EMBL/GenBank/DDBJ whole genome shotgun (WGS) entry which is preliminary data.</text>
</comment>
<dbReference type="GO" id="GO:0005506">
    <property type="term" value="F:iron ion binding"/>
    <property type="evidence" value="ECO:0007669"/>
    <property type="project" value="InterPro"/>
</dbReference>
<keyword evidence="11" id="KW-0472">Membrane</keyword>
<dbReference type="EMBL" id="CAJVCH010008692">
    <property type="protein sequence ID" value="CAG7664336.1"/>
    <property type="molecule type" value="Genomic_DNA"/>
</dbReference>
<keyword evidence="9 12" id="KW-0560">Oxidoreductase</keyword>
<organism evidence="13 14">
    <name type="scientific">Allacma fusca</name>
    <dbReference type="NCBI Taxonomy" id="39272"/>
    <lineage>
        <taxon>Eukaryota</taxon>
        <taxon>Metazoa</taxon>
        <taxon>Ecdysozoa</taxon>
        <taxon>Arthropoda</taxon>
        <taxon>Hexapoda</taxon>
        <taxon>Collembola</taxon>
        <taxon>Symphypleona</taxon>
        <taxon>Sminthuridae</taxon>
        <taxon>Allacma</taxon>
    </lineage>
</organism>
<keyword evidence="10 12" id="KW-0408">Iron</keyword>
<dbReference type="GO" id="GO:0004497">
    <property type="term" value="F:monooxygenase activity"/>
    <property type="evidence" value="ECO:0007669"/>
    <property type="project" value="UniProtKB-KW"/>
</dbReference>
<dbReference type="Proteomes" id="UP000708208">
    <property type="component" value="Unassembled WGS sequence"/>
</dbReference>
<evidence type="ECO:0000256" key="7">
    <source>
        <dbReference type="ARBA" id="ARBA00022824"/>
    </source>
</evidence>
<gene>
    <name evidence="13" type="ORF">AFUS01_LOCUS1550</name>
</gene>
<sequence length="189" mass="21637">MGAKEKTNMQFLHSFMDKIALERKEEISRSKTIKPLNLDGLNGAESTGNFYFFKFAELYTHDIVYAHKEESYGFSLDKEVTLPKGLQLMVSPWAMQRLPQFFPEPNKFQPSRFMPENAAGRHPYAYIPFSAGPRNCMGQKTAMIKAKTILAHVFRSFQVELVNPPEQMIPMGSIIIFPKDGLNIKLKSR</sequence>
<dbReference type="GO" id="GO:0020037">
    <property type="term" value="F:heme binding"/>
    <property type="evidence" value="ECO:0007669"/>
    <property type="project" value="InterPro"/>
</dbReference>
<keyword evidence="7" id="KW-0256">Endoplasmic reticulum</keyword>
<evidence type="ECO:0008006" key="15">
    <source>
        <dbReference type="Google" id="ProtNLM"/>
    </source>
</evidence>
<keyword evidence="12" id="KW-0503">Monooxygenase</keyword>
<dbReference type="Pfam" id="PF00067">
    <property type="entry name" value="p450"/>
    <property type="match status" value="1"/>
</dbReference>
<comment type="cofactor">
    <cofactor evidence="1">
        <name>heme</name>
        <dbReference type="ChEBI" id="CHEBI:30413"/>
    </cofactor>
</comment>
<evidence type="ECO:0000256" key="4">
    <source>
        <dbReference type="ARBA" id="ARBA00010617"/>
    </source>
</evidence>
<dbReference type="InterPro" id="IPR001128">
    <property type="entry name" value="Cyt_P450"/>
</dbReference>
<evidence type="ECO:0000313" key="13">
    <source>
        <dbReference type="EMBL" id="CAG7664336.1"/>
    </source>
</evidence>
<keyword evidence="6 12" id="KW-0479">Metal-binding</keyword>
<reference evidence="13" key="1">
    <citation type="submission" date="2021-06" db="EMBL/GenBank/DDBJ databases">
        <authorList>
            <person name="Hodson N. C."/>
            <person name="Mongue J. A."/>
            <person name="Jaron S. K."/>
        </authorList>
    </citation>
    <scope>NUCLEOTIDE SEQUENCE</scope>
</reference>
<protein>
    <recommendedName>
        <fullName evidence="15">Cytochrome P450</fullName>
    </recommendedName>
</protein>
<evidence type="ECO:0000256" key="9">
    <source>
        <dbReference type="ARBA" id="ARBA00023002"/>
    </source>
</evidence>
<dbReference type="PROSITE" id="PS00086">
    <property type="entry name" value="CYTOCHROME_P450"/>
    <property type="match status" value="1"/>
</dbReference>
<dbReference type="AlphaFoldDB" id="A0A8J2NRD7"/>